<feature type="signal peptide" evidence="1">
    <location>
        <begin position="1"/>
        <end position="16"/>
    </location>
</feature>
<evidence type="ECO:0000256" key="1">
    <source>
        <dbReference type="SAM" id="SignalP"/>
    </source>
</evidence>
<proteinExistence type="predicted"/>
<dbReference type="AlphaFoldDB" id="A0A0C9VCN6"/>
<dbReference type="Proteomes" id="UP000054279">
    <property type="component" value="Unassembled WGS sequence"/>
</dbReference>
<accession>A0A0C9VCN6</accession>
<evidence type="ECO:0000313" key="3">
    <source>
        <dbReference type="EMBL" id="KIJ44740.1"/>
    </source>
</evidence>
<gene>
    <name evidence="2" type="ORF">M422DRAFT_251720</name>
    <name evidence="3" type="ORF">M422DRAFT_251723</name>
</gene>
<evidence type="ECO:0000313" key="4">
    <source>
        <dbReference type="Proteomes" id="UP000054279"/>
    </source>
</evidence>
<name>A0A0C9VCN6_SPHS4</name>
<evidence type="ECO:0000313" key="2">
    <source>
        <dbReference type="EMBL" id="KIJ44739.1"/>
    </source>
</evidence>
<sequence length="98" mass="10248">MKYFFALLCATLVVTATPLTKRDDCDAKECIKALAGAAPAIAACASAVKELSDKNSTTVDKVGESIDCLVEAVDTAVDIPKDCKPCVEGLKGFFDGDD</sequence>
<organism evidence="2 4">
    <name type="scientific">Sphaerobolus stellatus (strain SS14)</name>
    <dbReference type="NCBI Taxonomy" id="990650"/>
    <lineage>
        <taxon>Eukaryota</taxon>
        <taxon>Fungi</taxon>
        <taxon>Dikarya</taxon>
        <taxon>Basidiomycota</taxon>
        <taxon>Agaricomycotina</taxon>
        <taxon>Agaricomycetes</taxon>
        <taxon>Phallomycetidae</taxon>
        <taxon>Geastrales</taxon>
        <taxon>Sphaerobolaceae</taxon>
        <taxon>Sphaerobolus</taxon>
    </lineage>
</organism>
<reference evidence="2 4" key="1">
    <citation type="submission" date="2014-06" db="EMBL/GenBank/DDBJ databases">
        <title>Evolutionary Origins and Diversification of the Mycorrhizal Mutualists.</title>
        <authorList>
            <consortium name="DOE Joint Genome Institute"/>
            <consortium name="Mycorrhizal Genomics Consortium"/>
            <person name="Kohler A."/>
            <person name="Kuo A."/>
            <person name="Nagy L.G."/>
            <person name="Floudas D."/>
            <person name="Copeland A."/>
            <person name="Barry K.W."/>
            <person name="Cichocki N."/>
            <person name="Veneault-Fourrey C."/>
            <person name="LaButti K."/>
            <person name="Lindquist E.A."/>
            <person name="Lipzen A."/>
            <person name="Lundell T."/>
            <person name="Morin E."/>
            <person name="Murat C."/>
            <person name="Riley R."/>
            <person name="Ohm R."/>
            <person name="Sun H."/>
            <person name="Tunlid A."/>
            <person name="Henrissat B."/>
            <person name="Grigoriev I.V."/>
            <person name="Hibbett D.S."/>
            <person name="Martin F."/>
        </authorList>
    </citation>
    <scope>NUCLEOTIDE SEQUENCE [LARGE SCALE GENOMIC DNA]</scope>
    <source>
        <strain evidence="2 4">SS14</strain>
    </source>
</reference>
<dbReference type="EMBL" id="KN837115">
    <property type="protein sequence ID" value="KIJ44740.1"/>
    <property type="molecule type" value="Genomic_DNA"/>
</dbReference>
<dbReference type="EMBL" id="KN837115">
    <property type="protein sequence ID" value="KIJ44739.1"/>
    <property type="molecule type" value="Genomic_DNA"/>
</dbReference>
<keyword evidence="1" id="KW-0732">Signal</keyword>
<keyword evidence="4" id="KW-1185">Reference proteome</keyword>
<dbReference type="HOGENOM" id="CLU_156050_0_0_1"/>
<protein>
    <submittedName>
        <fullName evidence="3">Unplaced genomic scaffold SPHSTscaffold_40, whole genome shotgun sequence</fullName>
    </submittedName>
</protein>
<feature type="chain" id="PRO_5007394529" evidence="1">
    <location>
        <begin position="17"/>
        <end position="98"/>
    </location>
</feature>